<sequence length="134" mass="14723">MKKSIPRVIAILLAVLMTAIVFAGCSQADKVGANISQQADNFNVHRKLTAFNVRTNEIVFVAEGNFSITKESDGDLAIIGEQPDGTFYKHFVYLSGGWISYTCEQIGTSDVNKYAYTINFNPKMMEGALPGYVD</sequence>
<dbReference type="RefSeq" id="WP_073083068.1">
    <property type="nucleotide sequence ID" value="NZ_FQXV01000022.1"/>
</dbReference>
<evidence type="ECO:0000313" key="3">
    <source>
        <dbReference type="Proteomes" id="UP000183995"/>
    </source>
</evidence>
<keyword evidence="1" id="KW-0732">Signal</keyword>
<dbReference type="InterPro" id="IPR058243">
    <property type="entry name" value="Phage_VG64"/>
</dbReference>
<evidence type="ECO:0000313" key="2">
    <source>
        <dbReference type="EMBL" id="SHI23824.1"/>
    </source>
</evidence>
<dbReference type="PROSITE" id="PS51257">
    <property type="entry name" value="PROKAR_LIPOPROTEIN"/>
    <property type="match status" value="1"/>
</dbReference>
<dbReference type="STRING" id="1123282.SAMN02745823_03769"/>
<accession>A0A1M5ZI73</accession>
<protein>
    <submittedName>
        <fullName evidence="2">Uncharacterized protein</fullName>
    </submittedName>
</protein>
<feature type="signal peptide" evidence="1">
    <location>
        <begin position="1"/>
        <end position="23"/>
    </location>
</feature>
<proteinExistence type="predicted"/>
<dbReference type="EMBL" id="FQXV01000022">
    <property type="protein sequence ID" value="SHI23824.1"/>
    <property type="molecule type" value="Genomic_DNA"/>
</dbReference>
<name>A0A1M5ZI73_9FIRM</name>
<dbReference type="Pfam" id="PF25682">
    <property type="entry name" value="Phage_VG64"/>
    <property type="match status" value="1"/>
</dbReference>
<keyword evidence="3" id="KW-1185">Reference proteome</keyword>
<gene>
    <name evidence="2" type="ORF">SAMN02745823_03769</name>
</gene>
<reference evidence="2 3" key="1">
    <citation type="submission" date="2016-11" db="EMBL/GenBank/DDBJ databases">
        <authorList>
            <person name="Jaros S."/>
            <person name="Januszkiewicz K."/>
            <person name="Wedrychowicz H."/>
        </authorList>
    </citation>
    <scope>NUCLEOTIDE SEQUENCE [LARGE SCALE GENOMIC DNA]</scope>
    <source>
        <strain evidence="2 3">DSM 10068</strain>
    </source>
</reference>
<dbReference type="OrthoDB" id="1643293at2"/>
<dbReference type="Proteomes" id="UP000183995">
    <property type="component" value="Unassembled WGS sequence"/>
</dbReference>
<dbReference type="AlphaFoldDB" id="A0A1M5ZI73"/>
<feature type="chain" id="PRO_5038815235" evidence="1">
    <location>
        <begin position="24"/>
        <end position="134"/>
    </location>
</feature>
<evidence type="ECO:0000256" key="1">
    <source>
        <dbReference type="SAM" id="SignalP"/>
    </source>
</evidence>
<organism evidence="2 3">
    <name type="scientific">Sporobacter termitidis DSM 10068</name>
    <dbReference type="NCBI Taxonomy" id="1123282"/>
    <lineage>
        <taxon>Bacteria</taxon>
        <taxon>Bacillati</taxon>
        <taxon>Bacillota</taxon>
        <taxon>Clostridia</taxon>
        <taxon>Eubacteriales</taxon>
        <taxon>Oscillospiraceae</taxon>
        <taxon>Sporobacter</taxon>
    </lineage>
</organism>